<dbReference type="InterPro" id="IPR029068">
    <property type="entry name" value="Glyas_Bleomycin-R_OHBP_Dase"/>
</dbReference>
<dbReference type="InterPro" id="IPR037523">
    <property type="entry name" value="VOC_core"/>
</dbReference>
<proteinExistence type="predicted"/>
<accession>A0A934PS16</accession>
<dbReference type="SUPFAM" id="SSF54593">
    <property type="entry name" value="Glyoxalase/Bleomycin resistance protein/Dihydroxybiphenyl dioxygenase"/>
    <property type="match status" value="1"/>
</dbReference>
<evidence type="ECO:0000259" key="1">
    <source>
        <dbReference type="PROSITE" id="PS51819"/>
    </source>
</evidence>
<protein>
    <recommendedName>
        <fullName evidence="1">VOC domain-containing protein</fullName>
    </recommendedName>
</protein>
<dbReference type="InterPro" id="IPR004360">
    <property type="entry name" value="Glyas_Fos-R_dOase_dom"/>
</dbReference>
<gene>
    <name evidence="2" type="ORF">I5M19_03810</name>
</gene>
<dbReference type="PROSITE" id="PS51819">
    <property type="entry name" value="VOC"/>
    <property type="match status" value="1"/>
</dbReference>
<feature type="domain" description="VOC" evidence="1">
    <location>
        <begin position="8"/>
        <end position="121"/>
    </location>
</feature>
<keyword evidence="3" id="KW-1185">Reference proteome</keyword>
<dbReference type="RefSeq" id="WP_200064188.1">
    <property type="nucleotide sequence ID" value="NZ_JAEHFW010000001.1"/>
</dbReference>
<dbReference type="Proteomes" id="UP000613193">
    <property type="component" value="Unassembled WGS sequence"/>
</dbReference>
<dbReference type="AlphaFoldDB" id="A0A934PS16"/>
<evidence type="ECO:0000313" key="3">
    <source>
        <dbReference type="Proteomes" id="UP000613193"/>
    </source>
</evidence>
<organism evidence="2 3">
    <name type="scientific">Mucilaginibacter segetis</name>
    <dbReference type="NCBI Taxonomy" id="2793071"/>
    <lineage>
        <taxon>Bacteria</taxon>
        <taxon>Pseudomonadati</taxon>
        <taxon>Bacteroidota</taxon>
        <taxon>Sphingobacteriia</taxon>
        <taxon>Sphingobacteriales</taxon>
        <taxon>Sphingobacteriaceae</taxon>
        <taxon>Mucilaginibacter</taxon>
    </lineage>
</organism>
<dbReference type="EMBL" id="JAEHFW010000001">
    <property type="protein sequence ID" value="MBK0378417.1"/>
    <property type="molecule type" value="Genomic_DNA"/>
</dbReference>
<dbReference type="Pfam" id="PF00903">
    <property type="entry name" value="Glyoxalase"/>
    <property type="match status" value="1"/>
</dbReference>
<name>A0A934PS16_9SPHI</name>
<dbReference type="Gene3D" id="3.10.180.10">
    <property type="entry name" value="2,3-Dihydroxybiphenyl 1,2-Dioxygenase, domain 1"/>
    <property type="match status" value="1"/>
</dbReference>
<evidence type="ECO:0000313" key="2">
    <source>
        <dbReference type="EMBL" id="MBK0378417.1"/>
    </source>
</evidence>
<reference evidence="2" key="1">
    <citation type="submission" date="2020-12" db="EMBL/GenBank/DDBJ databases">
        <title>Bacterial novel species Mucilaginibacter sp. SD-g isolated from soil.</title>
        <authorList>
            <person name="Jung H.-Y."/>
        </authorList>
    </citation>
    <scope>NUCLEOTIDE SEQUENCE</scope>
    <source>
        <strain evidence="2">SD-g</strain>
    </source>
</reference>
<sequence length="123" mass="13580">MQASTTLILSRIILFVHNVDKLTSFYTANFGLAVTEEIKGEWVVLNAGSLEIALHKAGNAYETGTENNTKLVFLTDALEQVRNNLLSNGAQMREVKSFEGINSLFCDGEDPEGNVFQLEQRLG</sequence>
<comment type="caution">
    <text evidence="2">The sequence shown here is derived from an EMBL/GenBank/DDBJ whole genome shotgun (WGS) entry which is preliminary data.</text>
</comment>